<feature type="region of interest" description="Disordered" evidence="8">
    <location>
        <begin position="462"/>
        <end position="495"/>
    </location>
</feature>
<keyword evidence="9" id="KW-0732">Signal</keyword>
<evidence type="ECO:0000313" key="10">
    <source>
        <dbReference type="EMBL" id="MBB5718630.1"/>
    </source>
</evidence>
<evidence type="ECO:0000256" key="5">
    <source>
        <dbReference type="ARBA" id="ARBA00022692"/>
    </source>
</evidence>
<feature type="chain" id="PRO_5032884190" evidence="9">
    <location>
        <begin position="24"/>
        <end position="495"/>
    </location>
</feature>
<comment type="similarity">
    <text evidence="2">Belongs to the outer membrane factor (OMF) (TC 1.B.17) family.</text>
</comment>
<dbReference type="PANTHER" id="PTHR30026:SF22">
    <property type="entry name" value="OUTER MEMBRANE EFFLUX PROTEIN"/>
    <property type="match status" value="1"/>
</dbReference>
<proteinExistence type="inferred from homology"/>
<dbReference type="GO" id="GO:0009279">
    <property type="term" value="C:cell outer membrane"/>
    <property type="evidence" value="ECO:0007669"/>
    <property type="project" value="UniProtKB-SubCell"/>
</dbReference>
<name>A0A840YYM6_9SPHN</name>
<keyword evidence="11" id="KW-1185">Reference proteome</keyword>
<keyword evidence="5" id="KW-0812">Transmembrane</keyword>
<evidence type="ECO:0000256" key="9">
    <source>
        <dbReference type="SAM" id="SignalP"/>
    </source>
</evidence>
<keyword evidence="7" id="KW-0998">Cell outer membrane</keyword>
<reference evidence="10 11" key="1">
    <citation type="submission" date="2020-08" db="EMBL/GenBank/DDBJ databases">
        <title>Genomic Encyclopedia of Type Strains, Phase IV (KMG-IV): sequencing the most valuable type-strain genomes for metagenomic binning, comparative biology and taxonomic classification.</title>
        <authorList>
            <person name="Goeker M."/>
        </authorList>
    </citation>
    <scope>NUCLEOTIDE SEQUENCE [LARGE SCALE GENOMIC DNA]</scope>
    <source>
        <strain evidence="10 11">DSM 27203</strain>
    </source>
</reference>
<sequence>MRGGISPWMLGAALVAMTGSAHAETLRDAMARAYKSNPDINAARSDLRATDEGVPLAKSQSLPQLNATGGYTESILTATNSYLSPPRQAAAQAQLSIPIYQGGAVRNGIAAAETRVKAGRATLRGNESNLFTNVVAAYMDVIRDSAIVKLNEQNVHVLEVNLKATKDRFEVGDLTRTDVAQSEARLAQAHGQLRNAQAQLITSRENYIAVVGVAPDDLQTPPPLPNLPNSPATAVDVALKENPSLIAARRNRKASAYDVSAAKAARLPKVSVVVGGSYYNYLNSLPDLARDAGVDNSGTAAQAGVQLTLPIFQGGRPAAQVRQAKAREGVALEQETSTERTVISKTRSAYAAWQSSEDLIKTSQVAVKANQLSLKGVRAENSVGTRTILDILNAEQELLNSQVDLVTAQRNAYVAGFALLASMGKAEAKDLGLDGGGLYDPTVHYNKVRGSFWDWNDGPPVQAVGTGTADTKPQTADVEGGLDPEMQTPAAQKPE</sequence>
<dbReference type="RefSeq" id="WP_246359771.1">
    <property type="nucleotide sequence ID" value="NZ_BAABIF010000013.1"/>
</dbReference>
<evidence type="ECO:0000313" key="11">
    <source>
        <dbReference type="Proteomes" id="UP000554342"/>
    </source>
</evidence>
<evidence type="ECO:0000256" key="6">
    <source>
        <dbReference type="ARBA" id="ARBA00023136"/>
    </source>
</evidence>
<protein>
    <submittedName>
        <fullName evidence="10">Outer membrane protein</fullName>
    </submittedName>
</protein>
<dbReference type="EMBL" id="JACIJI010000002">
    <property type="protein sequence ID" value="MBB5718630.1"/>
    <property type="molecule type" value="Genomic_DNA"/>
</dbReference>
<keyword evidence="6" id="KW-0472">Membrane</keyword>
<feature type="signal peptide" evidence="9">
    <location>
        <begin position="1"/>
        <end position="23"/>
    </location>
</feature>
<dbReference type="GO" id="GO:0015288">
    <property type="term" value="F:porin activity"/>
    <property type="evidence" value="ECO:0007669"/>
    <property type="project" value="TreeGrafter"/>
</dbReference>
<dbReference type="GO" id="GO:1990281">
    <property type="term" value="C:efflux pump complex"/>
    <property type="evidence" value="ECO:0007669"/>
    <property type="project" value="TreeGrafter"/>
</dbReference>
<dbReference type="GO" id="GO:0015562">
    <property type="term" value="F:efflux transmembrane transporter activity"/>
    <property type="evidence" value="ECO:0007669"/>
    <property type="project" value="InterPro"/>
</dbReference>
<evidence type="ECO:0000256" key="8">
    <source>
        <dbReference type="SAM" id="MobiDB-lite"/>
    </source>
</evidence>
<evidence type="ECO:0000256" key="4">
    <source>
        <dbReference type="ARBA" id="ARBA00022452"/>
    </source>
</evidence>
<dbReference type="Proteomes" id="UP000554342">
    <property type="component" value="Unassembled WGS sequence"/>
</dbReference>
<dbReference type="InterPro" id="IPR051906">
    <property type="entry name" value="TolC-like"/>
</dbReference>
<evidence type="ECO:0000256" key="7">
    <source>
        <dbReference type="ARBA" id="ARBA00023237"/>
    </source>
</evidence>
<dbReference type="InterPro" id="IPR010130">
    <property type="entry name" value="T1SS_OMP_TolC"/>
</dbReference>
<evidence type="ECO:0000256" key="1">
    <source>
        <dbReference type="ARBA" id="ARBA00004442"/>
    </source>
</evidence>
<dbReference type="AlphaFoldDB" id="A0A840YYM6"/>
<dbReference type="SUPFAM" id="SSF56954">
    <property type="entry name" value="Outer membrane efflux proteins (OEP)"/>
    <property type="match status" value="1"/>
</dbReference>
<evidence type="ECO:0000256" key="3">
    <source>
        <dbReference type="ARBA" id="ARBA00022448"/>
    </source>
</evidence>
<accession>A0A840YYM6</accession>
<organism evidence="10 11">
    <name type="scientific">Stakelama sediminis</name>
    <dbReference type="NCBI Taxonomy" id="463200"/>
    <lineage>
        <taxon>Bacteria</taxon>
        <taxon>Pseudomonadati</taxon>
        <taxon>Pseudomonadota</taxon>
        <taxon>Alphaproteobacteria</taxon>
        <taxon>Sphingomonadales</taxon>
        <taxon>Sphingomonadaceae</taxon>
        <taxon>Stakelama</taxon>
    </lineage>
</organism>
<gene>
    <name evidence="10" type="ORF">FHR23_001553</name>
</gene>
<evidence type="ECO:0000256" key="2">
    <source>
        <dbReference type="ARBA" id="ARBA00007613"/>
    </source>
</evidence>
<dbReference type="PANTHER" id="PTHR30026">
    <property type="entry name" value="OUTER MEMBRANE PROTEIN TOLC"/>
    <property type="match status" value="1"/>
</dbReference>
<dbReference type="Gene3D" id="1.20.1600.10">
    <property type="entry name" value="Outer membrane efflux proteins (OEP)"/>
    <property type="match status" value="1"/>
</dbReference>
<comment type="subcellular location">
    <subcellularLocation>
        <location evidence="1">Cell outer membrane</location>
    </subcellularLocation>
</comment>
<dbReference type="Pfam" id="PF02321">
    <property type="entry name" value="OEP"/>
    <property type="match status" value="2"/>
</dbReference>
<dbReference type="InterPro" id="IPR003423">
    <property type="entry name" value="OMP_efflux"/>
</dbReference>
<dbReference type="NCBIfam" id="TIGR01844">
    <property type="entry name" value="type_I_sec_TolC"/>
    <property type="match status" value="1"/>
</dbReference>
<keyword evidence="4" id="KW-1134">Transmembrane beta strand</keyword>
<keyword evidence="3" id="KW-0813">Transport</keyword>
<comment type="caution">
    <text evidence="10">The sequence shown here is derived from an EMBL/GenBank/DDBJ whole genome shotgun (WGS) entry which is preliminary data.</text>
</comment>